<dbReference type="AlphaFoldDB" id="A0AAV2CSF1"/>
<feature type="compositionally biased region" description="Polar residues" evidence="1">
    <location>
        <begin position="11"/>
        <end position="25"/>
    </location>
</feature>
<sequence length="117" mass="12457">MARRQQQQQQASYGSSAAETSMSEPNPLSCSIAVHKVPDCMDQISQAVSTGYRRGKTPAGGGGGGSGPISPACCRVVNGLHEFCWWLLFTNKYYPDLPAELKALCSHRPSVPGENSG</sequence>
<dbReference type="Proteomes" id="UP001497516">
    <property type="component" value="Chromosome 10"/>
</dbReference>
<protein>
    <submittedName>
        <fullName evidence="2">Uncharacterized protein</fullName>
    </submittedName>
</protein>
<organism evidence="2 3">
    <name type="scientific">Linum trigynum</name>
    <dbReference type="NCBI Taxonomy" id="586398"/>
    <lineage>
        <taxon>Eukaryota</taxon>
        <taxon>Viridiplantae</taxon>
        <taxon>Streptophyta</taxon>
        <taxon>Embryophyta</taxon>
        <taxon>Tracheophyta</taxon>
        <taxon>Spermatophyta</taxon>
        <taxon>Magnoliopsida</taxon>
        <taxon>eudicotyledons</taxon>
        <taxon>Gunneridae</taxon>
        <taxon>Pentapetalae</taxon>
        <taxon>rosids</taxon>
        <taxon>fabids</taxon>
        <taxon>Malpighiales</taxon>
        <taxon>Linaceae</taxon>
        <taxon>Linum</taxon>
    </lineage>
</organism>
<gene>
    <name evidence="2" type="ORF">LTRI10_LOCUS6554</name>
</gene>
<proteinExistence type="predicted"/>
<evidence type="ECO:0000313" key="3">
    <source>
        <dbReference type="Proteomes" id="UP001497516"/>
    </source>
</evidence>
<feature type="compositionally biased region" description="Low complexity" evidence="1">
    <location>
        <begin position="1"/>
        <end position="10"/>
    </location>
</feature>
<evidence type="ECO:0000313" key="2">
    <source>
        <dbReference type="EMBL" id="CAL1359039.1"/>
    </source>
</evidence>
<dbReference type="EMBL" id="OZ034814">
    <property type="protein sequence ID" value="CAL1359039.1"/>
    <property type="molecule type" value="Genomic_DNA"/>
</dbReference>
<name>A0AAV2CSF1_9ROSI</name>
<feature type="region of interest" description="Disordered" evidence="1">
    <location>
        <begin position="1"/>
        <end position="25"/>
    </location>
</feature>
<evidence type="ECO:0000256" key="1">
    <source>
        <dbReference type="SAM" id="MobiDB-lite"/>
    </source>
</evidence>
<keyword evidence="3" id="KW-1185">Reference proteome</keyword>
<accession>A0AAV2CSF1</accession>
<reference evidence="2 3" key="1">
    <citation type="submission" date="2024-04" db="EMBL/GenBank/DDBJ databases">
        <authorList>
            <person name="Fracassetti M."/>
        </authorList>
    </citation>
    <scope>NUCLEOTIDE SEQUENCE [LARGE SCALE GENOMIC DNA]</scope>
</reference>